<evidence type="ECO:0000313" key="3">
    <source>
        <dbReference type="Proteomes" id="UP000035054"/>
    </source>
</evidence>
<organism evidence="2 3">
    <name type="scientific">Candidatus Synechococcus spongiarum 142</name>
    <dbReference type="NCBI Taxonomy" id="1608213"/>
    <lineage>
        <taxon>Bacteria</taxon>
        <taxon>Bacillati</taxon>
        <taxon>Cyanobacteriota</taxon>
        <taxon>Cyanophyceae</taxon>
        <taxon>Synechococcales</taxon>
        <taxon>Synechococcaceae</taxon>
        <taxon>Synechococcus</taxon>
    </lineage>
</organism>
<keyword evidence="1" id="KW-0472">Membrane</keyword>
<gene>
    <name evidence="2" type="ORF">TH68_00210</name>
</gene>
<dbReference type="EMBL" id="JXUO01000007">
    <property type="protein sequence ID" value="KKZ15457.1"/>
    <property type="molecule type" value="Genomic_DNA"/>
</dbReference>
<comment type="caution">
    <text evidence="2">The sequence shown here is derived from an EMBL/GenBank/DDBJ whole genome shotgun (WGS) entry which is preliminary data.</text>
</comment>
<dbReference type="AlphaFoldDB" id="A0A6N3XAD2"/>
<evidence type="ECO:0008006" key="4">
    <source>
        <dbReference type="Google" id="ProtNLM"/>
    </source>
</evidence>
<name>A0A6N3XAD2_9SYNE</name>
<reference evidence="2 3" key="1">
    <citation type="submission" date="2015-01" db="EMBL/GenBank/DDBJ databases">
        <title>Lifestyle Evolution in Cyanobacterial Symbionts of Sponges.</title>
        <authorList>
            <person name="Burgsdorf I."/>
            <person name="Slaby B.M."/>
            <person name="Handley K.M."/>
            <person name="Haber M."/>
            <person name="Blom J."/>
            <person name="Marshall C.W."/>
            <person name="Gilbert J.A."/>
            <person name="Hentschel U."/>
            <person name="Steindler L."/>
        </authorList>
    </citation>
    <scope>NUCLEOTIDE SEQUENCE [LARGE SCALE GENOMIC DNA]</scope>
    <source>
        <strain evidence="2">142</strain>
    </source>
</reference>
<dbReference type="Proteomes" id="UP000035054">
    <property type="component" value="Unassembled WGS sequence"/>
</dbReference>
<evidence type="ECO:0000256" key="1">
    <source>
        <dbReference type="SAM" id="Phobius"/>
    </source>
</evidence>
<proteinExistence type="predicted"/>
<keyword evidence="1" id="KW-1133">Transmembrane helix</keyword>
<feature type="transmembrane region" description="Helical" evidence="1">
    <location>
        <begin position="71"/>
        <end position="92"/>
    </location>
</feature>
<protein>
    <recommendedName>
        <fullName evidence="4">Peptidase</fullName>
    </recommendedName>
</protein>
<accession>A0A6N3XAD2</accession>
<evidence type="ECO:0000313" key="2">
    <source>
        <dbReference type="EMBL" id="KKZ15457.1"/>
    </source>
</evidence>
<sequence>MKAPSWQQTIGLMRRWHGCLGPLLLLPLLNSALTGVTYRLAKDWLGLERAQVHWLMMLHEGEWLGTPGKSLYVLSEALGVMWLLGTGSILAWSRLKPKSIPKAAGTKGEQIR</sequence>
<keyword evidence="1" id="KW-0812">Transmembrane</keyword>